<dbReference type="Proteomes" id="UP000016649">
    <property type="component" value="Unassembled WGS sequence"/>
</dbReference>
<name>A0ABN0P0W5_TRELE</name>
<evidence type="ECO:0000313" key="1">
    <source>
        <dbReference type="EMBL" id="ERJ94183.1"/>
    </source>
</evidence>
<dbReference type="EMBL" id="AWVH01000005">
    <property type="protein sequence ID" value="ERJ94183.1"/>
    <property type="molecule type" value="Genomic_DNA"/>
</dbReference>
<dbReference type="PROSITE" id="PS51257">
    <property type="entry name" value="PROKAR_LIPOPROTEIN"/>
    <property type="match status" value="1"/>
</dbReference>
<accession>A0ABN0P0W5</accession>
<protein>
    <recommendedName>
        <fullName evidence="3">Lipoprotein</fullName>
    </recommendedName>
</protein>
<evidence type="ECO:0008006" key="3">
    <source>
        <dbReference type="Google" id="ProtNLM"/>
    </source>
</evidence>
<dbReference type="RefSeq" id="WP_021686557.1">
    <property type="nucleotide sequence ID" value="NZ_KI260561.1"/>
</dbReference>
<evidence type="ECO:0000313" key="2">
    <source>
        <dbReference type="Proteomes" id="UP000016649"/>
    </source>
</evidence>
<reference evidence="1 2" key="1">
    <citation type="submission" date="2013-08" db="EMBL/GenBank/DDBJ databases">
        <authorList>
            <person name="Weinstock G."/>
            <person name="Sodergren E."/>
            <person name="Wylie T."/>
            <person name="Fulton L."/>
            <person name="Fulton R."/>
            <person name="Fronick C."/>
            <person name="O'Laughlin M."/>
            <person name="Godfrey J."/>
            <person name="Miner T."/>
            <person name="Herter B."/>
            <person name="Appelbaum E."/>
            <person name="Cordes M."/>
            <person name="Lek S."/>
            <person name="Wollam A."/>
            <person name="Pepin K.H."/>
            <person name="Palsikar V.B."/>
            <person name="Mitreva M."/>
            <person name="Wilson R.K."/>
        </authorList>
    </citation>
    <scope>NUCLEOTIDE SEQUENCE [LARGE SCALE GENOMIC DNA]</scope>
    <source>
        <strain evidence="1 2">ATCC 700332</strain>
    </source>
</reference>
<gene>
    <name evidence="1" type="ORF">HMPREF9193_00152</name>
</gene>
<organism evidence="1 2">
    <name type="scientific">Treponema lecithinolyticum ATCC 700332</name>
    <dbReference type="NCBI Taxonomy" id="1321815"/>
    <lineage>
        <taxon>Bacteria</taxon>
        <taxon>Pseudomonadati</taxon>
        <taxon>Spirochaetota</taxon>
        <taxon>Spirochaetia</taxon>
        <taxon>Spirochaetales</taxon>
        <taxon>Treponemataceae</taxon>
        <taxon>Treponema</taxon>
    </lineage>
</organism>
<sequence length="213" mass="24023">MRIKKQVISTFSFLLLSFVLFSGCASMYMLDDTSARGNSILGTPNLGTPEDSVLVYGCFDGGFNTTVTLKFFQANTAYAPCFVHPFFLVQRGFEGVGKKPVQVTKPLAPGGRYKLYTMELRSQQASSYAYNQISYTWYFGVQGSTDYDFIVPQTPGLYYCGAHKIDFYTGERKETRENPKDELTAVEVALSYYRGTAWEPLLKARREELKNAK</sequence>
<comment type="caution">
    <text evidence="1">The sequence shown here is derived from an EMBL/GenBank/DDBJ whole genome shotgun (WGS) entry which is preliminary data.</text>
</comment>
<proteinExistence type="predicted"/>
<keyword evidence="2" id="KW-1185">Reference proteome</keyword>